<evidence type="ECO:0000256" key="2">
    <source>
        <dbReference type="ARBA" id="ARBA00022692"/>
    </source>
</evidence>
<evidence type="ECO:0000256" key="4">
    <source>
        <dbReference type="ARBA" id="ARBA00023136"/>
    </source>
</evidence>
<dbReference type="EMBL" id="NBAG03000347">
    <property type="protein sequence ID" value="PNI36966.1"/>
    <property type="molecule type" value="Genomic_DNA"/>
</dbReference>
<comment type="caution">
    <text evidence="7">The sequence shown here is derived from an EMBL/GenBank/DDBJ whole genome shotgun (WGS) entry which is preliminary data.</text>
</comment>
<dbReference type="GO" id="GO:0016020">
    <property type="term" value="C:membrane"/>
    <property type="evidence" value="ECO:0007669"/>
    <property type="project" value="UniProtKB-SubCell"/>
</dbReference>
<sequence>MENQLWHNTVRCCNQYQESPHDAEDILLLLLGLIVLVNIGINVATMMWHGLQNALDKMIDWATQKRGPGFLPGGGGQPALPVSQVPTSRLGWVLSESGPALQCGAVGPPGWYPGQSATTLSLPVT</sequence>
<evidence type="ECO:0000313" key="8">
    <source>
        <dbReference type="Proteomes" id="UP000236370"/>
    </source>
</evidence>
<dbReference type="PANTHER" id="PTHR34834:SF2">
    <property type="entry name" value="SPEM FAMILY MEMBER 2"/>
    <property type="match status" value="1"/>
</dbReference>
<dbReference type="PANTHER" id="PTHR34834">
    <property type="entry name" value="SPERMATID MATURATION PROTEIN 1"/>
    <property type="match status" value="1"/>
</dbReference>
<accession>A0A2J8KPM0</accession>
<evidence type="ECO:0000256" key="5">
    <source>
        <dbReference type="SAM" id="Phobius"/>
    </source>
</evidence>
<feature type="transmembrane region" description="Helical" evidence="5">
    <location>
        <begin position="26"/>
        <end position="48"/>
    </location>
</feature>
<dbReference type="AlphaFoldDB" id="A0A2J8KPM0"/>
<dbReference type="Proteomes" id="UP000236370">
    <property type="component" value="Unassembled WGS sequence"/>
</dbReference>
<protein>
    <submittedName>
        <fullName evidence="7">C17orf74 isoform 2</fullName>
    </submittedName>
</protein>
<keyword evidence="3 5" id="KW-1133">Transmembrane helix</keyword>
<name>A0A2J8KPM0_PANTR</name>
<evidence type="ECO:0000256" key="3">
    <source>
        <dbReference type="ARBA" id="ARBA00022989"/>
    </source>
</evidence>
<keyword evidence="2 5" id="KW-0812">Transmembrane</keyword>
<reference evidence="7 8" key="1">
    <citation type="submission" date="2017-12" db="EMBL/GenBank/DDBJ databases">
        <title>High-resolution comparative analysis of great ape genomes.</title>
        <authorList>
            <person name="Pollen A."/>
            <person name="Hastie A."/>
            <person name="Hormozdiari F."/>
            <person name="Dougherty M."/>
            <person name="Liu R."/>
            <person name="Chaisson M."/>
            <person name="Hoppe E."/>
            <person name="Hill C."/>
            <person name="Pang A."/>
            <person name="Hillier L."/>
            <person name="Baker C."/>
            <person name="Armstrong J."/>
            <person name="Shendure J."/>
            <person name="Paten B."/>
            <person name="Wilson R."/>
            <person name="Chao H."/>
            <person name="Schneider V."/>
            <person name="Ventura M."/>
            <person name="Kronenberg Z."/>
            <person name="Murali S."/>
            <person name="Gordon D."/>
            <person name="Cantsilieris S."/>
            <person name="Munson K."/>
            <person name="Nelson B."/>
            <person name="Raja A."/>
            <person name="Underwood J."/>
            <person name="Diekhans M."/>
            <person name="Fiddes I."/>
            <person name="Haussler D."/>
            <person name="Eichler E."/>
        </authorList>
    </citation>
    <scope>NUCLEOTIDE SEQUENCE [LARGE SCALE GENOMIC DNA]</scope>
    <source>
        <strain evidence="7">Yerkes chimp pedigree #C0471</strain>
    </source>
</reference>
<organism evidence="7 8">
    <name type="scientific">Pan troglodytes</name>
    <name type="common">Chimpanzee</name>
    <dbReference type="NCBI Taxonomy" id="9598"/>
    <lineage>
        <taxon>Eukaryota</taxon>
        <taxon>Metazoa</taxon>
        <taxon>Chordata</taxon>
        <taxon>Craniata</taxon>
        <taxon>Vertebrata</taxon>
        <taxon>Euteleostomi</taxon>
        <taxon>Mammalia</taxon>
        <taxon>Eutheria</taxon>
        <taxon>Euarchontoglires</taxon>
        <taxon>Primates</taxon>
        <taxon>Haplorrhini</taxon>
        <taxon>Catarrhini</taxon>
        <taxon>Hominidae</taxon>
        <taxon>Pan</taxon>
    </lineage>
</organism>
<comment type="subcellular location">
    <subcellularLocation>
        <location evidence="1">Membrane</location>
        <topology evidence="1">Single-pass membrane protein</topology>
    </subcellularLocation>
</comment>
<feature type="domain" description="Spermatid maturation protein 1 N-terminal" evidence="6">
    <location>
        <begin position="1"/>
        <end position="66"/>
    </location>
</feature>
<gene>
    <name evidence="7" type="ORF">CK820_G0036808</name>
</gene>
<dbReference type="InterPro" id="IPR031368">
    <property type="entry name" value="SPEM1_N"/>
</dbReference>
<evidence type="ECO:0000313" key="7">
    <source>
        <dbReference type="EMBL" id="PNI36966.1"/>
    </source>
</evidence>
<dbReference type="Pfam" id="PF15670">
    <property type="entry name" value="Spem1"/>
    <property type="match status" value="1"/>
</dbReference>
<evidence type="ECO:0000256" key="1">
    <source>
        <dbReference type="ARBA" id="ARBA00004167"/>
    </source>
</evidence>
<proteinExistence type="predicted"/>
<keyword evidence="4 5" id="KW-0472">Membrane</keyword>
<evidence type="ECO:0000259" key="6">
    <source>
        <dbReference type="Pfam" id="PF15670"/>
    </source>
</evidence>